<accession>A0A9E7QRG7</accession>
<evidence type="ECO:0000313" key="2">
    <source>
        <dbReference type="Proteomes" id="UP001058441"/>
    </source>
</evidence>
<name>A0A9E7QRG7_9CAUD</name>
<protein>
    <submittedName>
        <fullName evidence="1">Uncharacterized protein</fullName>
    </submittedName>
</protein>
<evidence type="ECO:0000313" key="1">
    <source>
        <dbReference type="EMBL" id="UVT31075.1"/>
    </source>
</evidence>
<proteinExistence type="predicted"/>
<keyword evidence="2" id="KW-1185">Reference proteome</keyword>
<reference evidence="1" key="1">
    <citation type="submission" date="2022-08" db="EMBL/GenBank/DDBJ databases">
        <authorList>
            <person name="Madden B."/>
            <person name="Scherer A.E."/>
            <person name="Alnozaily A."/>
            <person name="Amadi D."/>
            <person name="Ghanbari-Martinez R.M."/>
            <person name="Hernandez J.D."/>
            <person name="Jacoby M.E."/>
            <person name="Machiraju V.K."/>
            <person name="Nalbantoglu E."/>
            <person name="Nawabe M."/>
            <person name="Niccum P."/>
            <person name="Wilkins Z."/>
            <person name="Zaghmout Y."/>
            <person name="Zakari M."/>
            <person name="Braverman J.L."/>
            <person name="Makula M.N."/>
            <person name="Singer L."/>
            <person name="Whitefleet-Smith J.L."/>
            <person name="Garlena R.A."/>
            <person name="Russell D.A."/>
            <person name="Jacobs-Sera D."/>
            <person name="Hatfull G.F."/>
        </authorList>
    </citation>
    <scope>NUCLEOTIDE SEQUENCE</scope>
</reference>
<sequence>MTDDVRADARRLREGITPEKWVKWEDFEAKESTFDGIPRRDAEFIAAAPTLVDRLLAELDNARRFRSLPDGYVWQDYYSPDEVIRIREGIEAERDAALATLQQVRARIELAETWSRYLVPEHNGALIDADNVDTLLEDLAQMIIDLTERIK</sequence>
<dbReference type="Proteomes" id="UP001058441">
    <property type="component" value="Genome"/>
</dbReference>
<gene>
    <name evidence="1" type="primary">94</name>
    <name evidence="1" type="ORF">SEA_PARVUSTARDA_94</name>
</gene>
<organism evidence="1 2">
    <name type="scientific">Gordonia phage ParvusTarda</name>
    <dbReference type="NCBI Taxonomy" id="2927261"/>
    <lineage>
        <taxon>Viruses</taxon>
        <taxon>Duplodnaviria</taxon>
        <taxon>Heunggongvirae</taxon>
        <taxon>Uroviricota</taxon>
        <taxon>Caudoviricetes</taxon>
        <taxon>Dovevirinae</taxon>
        <taxon>Lambovirus</taxon>
        <taxon>Lambovirus parvustarda</taxon>
    </lineage>
</organism>
<dbReference type="EMBL" id="OP172868">
    <property type="protein sequence ID" value="UVT31075.1"/>
    <property type="molecule type" value="Genomic_DNA"/>
</dbReference>